<dbReference type="STRING" id="713588.SAMN05421789_11615"/>
<organism evidence="1 2">
    <name type="scientific">Kaistella chaponensis</name>
    <dbReference type="NCBI Taxonomy" id="713588"/>
    <lineage>
        <taxon>Bacteria</taxon>
        <taxon>Pseudomonadati</taxon>
        <taxon>Bacteroidota</taxon>
        <taxon>Flavobacteriia</taxon>
        <taxon>Flavobacteriales</taxon>
        <taxon>Weeksellaceae</taxon>
        <taxon>Chryseobacterium group</taxon>
        <taxon>Kaistella</taxon>
    </lineage>
</organism>
<accession>A0A1N7NPB7</accession>
<dbReference type="Proteomes" id="UP000185839">
    <property type="component" value="Unassembled WGS sequence"/>
</dbReference>
<dbReference type="EMBL" id="FTOI01000016">
    <property type="protein sequence ID" value="SIT00100.1"/>
    <property type="molecule type" value="Genomic_DNA"/>
</dbReference>
<evidence type="ECO:0000313" key="2">
    <source>
        <dbReference type="Proteomes" id="UP000185839"/>
    </source>
</evidence>
<evidence type="ECO:0000313" key="1">
    <source>
        <dbReference type="EMBL" id="SIT00100.1"/>
    </source>
</evidence>
<dbReference type="OrthoDB" id="1270463at2"/>
<dbReference type="RefSeq" id="WP_076388287.1">
    <property type="nucleotide sequence ID" value="NZ_DAOOBN010000034.1"/>
</dbReference>
<protein>
    <submittedName>
        <fullName evidence="1">Uncharacterized protein</fullName>
    </submittedName>
</protein>
<name>A0A1N7NPB7_9FLAO</name>
<proteinExistence type="predicted"/>
<keyword evidence="2" id="KW-1185">Reference proteome</keyword>
<reference evidence="2" key="1">
    <citation type="submission" date="2017-01" db="EMBL/GenBank/DDBJ databases">
        <authorList>
            <person name="Varghese N."/>
            <person name="Submissions S."/>
        </authorList>
    </citation>
    <scope>NUCLEOTIDE SEQUENCE [LARGE SCALE GENOMIC DNA]</scope>
    <source>
        <strain evidence="2">DSM 23145</strain>
    </source>
</reference>
<dbReference type="AlphaFoldDB" id="A0A1N7NPB7"/>
<sequence length="81" mass="9716">MENPIFEIKKELIEWIKNLDELEMMQELLDLKNSENSVSIVSDLKKEYAVKDDFDERFAKGISATEMRRRTMEHINNLPWK</sequence>
<gene>
    <name evidence="1" type="ORF">SAMN05421789_11615</name>
</gene>